<evidence type="ECO:0000313" key="5">
    <source>
        <dbReference type="Proteomes" id="UP000028780"/>
    </source>
</evidence>
<evidence type="ECO:0000256" key="1">
    <source>
        <dbReference type="SAM" id="Phobius"/>
    </source>
</evidence>
<proteinExistence type="predicted"/>
<reference evidence="3 5" key="1">
    <citation type="submission" date="2014-08" db="EMBL/GenBank/DDBJ databases">
        <title>Complete genome sequence of Corynebacterium imitans DSM 44264, isolated from a five-month-old boy with suspected pharyngeal diphtheria.</title>
        <authorList>
            <person name="Mollmann S."/>
            <person name="Albersmeier A."/>
            <person name="Ruckert C."/>
            <person name="Tauch A."/>
        </authorList>
    </citation>
    <scope>NUCLEOTIDE SEQUENCE [LARGE SCALE GENOMIC DNA]</scope>
    <source>
        <strain evidence="3 5">DSM 44264</strain>
    </source>
</reference>
<evidence type="ECO:0008006" key="7">
    <source>
        <dbReference type="Google" id="ProtNLM"/>
    </source>
</evidence>
<evidence type="ECO:0000256" key="2">
    <source>
        <dbReference type="SAM" id="SignalP"/>
    </source>
</evidence>
<dbReference type="eggNOG" id="ENOG5031WMX">
    <property type="taxonomic scope" value="Bacteria"/>
</dbReference>
<dbReference type="AlphaFoldDB" id="A0A076NIE4"/>
<dbReference type="STRING" id="156978.CIMIT_03970"/>
<evidence type="ECO:0000313" key="4">
    <source>
        <dbReference type="EMBL" id="SNV64298.1"/>
    </source>
</evidence>
<keyword evidence="1" id="KW-0472">Membrane</keyword>
<dbReference type="EMBL" id="CP009211">
    <property type="protein sequence ID" value="AIJ33173.1"/>
    <property type="molecule type" value="Genomic_DNA"/>
</dbReference>
<keyword evidence="1" id="KW-0812">Transmembrane</keyword>
<reference evidence="4 6" key="2">
    <citation type="submission" date="2017-06" db="EMBL/GenBank/DDBJ databases">
        <authorList>
            <consortium name="Pathogen Informatics"/>
        </authorList>
    </citation>
    <scope>NUCLEOTIDE SEQUENCE [LARGE SCALE GENOMIC DNA]</scope>
    <source>
        <strain evidence="4 6">NCTC13015</strain>
    </source>
</reference>
<dbReference type="HOGENOM" id="CLU_170931_0_0_11"/>
<feature type="signal peptide" evidence="2">
    <location>
        <begin position="1"/>
        <end position="21"/>
    </location>
</feature>
<keyword evidence="2" id="KW-0732">Signal</keyword>
<keyword evidence="5" id="KW-1185">Reference proteome</keyword>
<evidence type="ECO:0000313" key="6">
    <source>
        <dbReference type="Proteomes" id="UP000215374"/>
    </source>
</evidence>
<name>A0A076NIE4_9CORY</name>
<gene>
    <name evidence="3" type="ORF">CIMIT_03970</name>
    <name evidence="4" type="ORF">SAMEA4535761_00860</name>
</gene>
<dbReference type="RefSeq" id="WP_051904776.1">
    <property type="nucleotide sequence ID" value="NZ_CP009211.1"/>
</dbReference>
<dbReference type="Proteomes" id="UP000215374">
    <property type="component" value="Chromosome 1"/>
</dbReference>
<feature type="transmembrane region" description="Helical" evidence="1">
    <location>
        <begin position="37"/>
        <end position="58"/>
    </location>
</feature>
<dbReference type="EMBL" id="LT906467">
    <property type="protein sequence ID" value="SNV64298.1"/>
    <property type="molecule type" value="Genomic_DNA"/>
</dbReference>
<evidence type="ECO:0000313" key="3">
    <source>
        <dbReference type="EMBL" id="AIJ33173.1"/>
    </source>
</evidence>
<accession>A0A076NIE4</accession>
<dbReference type="KEGG" id="cii:CIMIT_03970"/>
<organism evidence="3 5">
    <name type="scientific">Corynebacterium imitans</name>
    <dbReference type="NCBI Taxonomy" id="156978"/>
    <lineage>
        <taxon>Bacteria</taxon>
        <taxon>Bacillati</taxon>
        <taxon>Actinomycetota</taxon>
        <taxon>Actinomycetes</taxon>
        <taxon>Mycobacteriales</taxon>
        <taxon>Corynebacteriaceae</taxon>
        <taxon>Corynebacterium</taxon>
    </lineage>
</organism>
<protein>
    <recommendedName>
        <fullName evidence="7">Secreted protein</fullName>
    </recommendedName>
</protein>
<keyword evidence="1" id="KW-1133">Transmembrane helix</keyword>
<sequence length="103" mass="11158">MSSMFSTLAASATNATSFVLAQAPAETPVGPDFGKASPVGLLIIVVLAAAILTLGYAFHRRFSRFRRRQQFAQAHGIDPFDTQAVDKAMEEAGVLDRSKKRIF</sequence>
<dbReference type="Proteomes" id="UP000028780">
    <property type="component" value="Chromosome"/>
</dbReference>
<feature type="chain" id="PRO_5038207081" description="Secreted protein" evidence="2">
    <location>
        <begin position="22"/>
        <end position="103"/>
    </location>
</feature>